<proteinExistence type="predicted"/>
<reference evidence="3 5" key="2">
    <citation type="submission" date="2019-03" db="EMBL/GenBank/DDBJ databases">
        <title>Genomic Encyclopedia of Archaeal and Bacterial Type Strains, Phase II (KMG-II): from individual species to whole genera.</title>
        <authorList>
            <person name="Goeker M."/>
        </authorList>
    </citation>
    <scope>NUCLEOTIDE SEQUENCE [LARGE SCALE GENOMIC DNA]</scope>
    <source>
        <strain evidence="3 5">DSM 15235</strain>
    </source>
</reference>
<reference evidence="2" key="1">
    <citation type="submission" date="2018-11" db="EMBL/GenBank/DDBJ databases">
        <title>Proposal to divide the Flavobacteriaceae and reorganize its genera based on Amino Acid Identity values calculated from whole genome sequences.</title>
        <authorList>
            <person name="Nicholson A.C."/>
            <person name="Gulvik C.A."/>
            <person name="Whitney A.M."/>
            <person name="Humrighouse B.W."/>
            <person name="Bell M."/>
            <person name="Holmes B."/>
            <person name="Steigerwalt A."/>
            <person name="Villarma A."/>
            <person name="Sheth M."/>
            <person name="Batra D."/>
            <person name="Pryor J."/>
            <person name="Bernardet J.-F."/>
            <person name="Hugo C."/>
            <person name="Kampfer P."/>
            <person name="Newman J."/>
            <person name="Mcquiston J.R."/>
        </authorList>
    </citation>
    <scope>NUCLEOTIDE SEQUENCE</scope>
    <source>
        <strain evidence="2">DSM 15235</strain>
    </source>
</reference>
<dbReference type="Proteomes" id="UP000295709">
    <property type="component" value="Unassembled WGS sequence"/>
</dbReference>
<evidence type="ECO:0000313" key="5">
    <source>
        <dbReference type="Proteomes" id="UP000295709"/>
    </source>
</evidence>
<name>A0A3N0W5Z3_9FLAO</name>
<keyword evidence="1" id="KW-0812">Transmembrane</keyword>
<comment type="caution">
    <text evidence="2">The sequence shown here is derived from an EMBL/GenBank/DDBJ whole genome shotgun (WGS) entry which is preliminary data.</text>
</comment>
<evidence type="ECO:0000256" key="1">
    <source>
        <dbReference type="SAM" id="Phobius"/>
    </source>
</evidence>
<keyword evidence="5" id="KW-1185">Reference proteome</keyword>
<evidence type="ECO:0000313" key="4">
    <source>
        <dbReference type="Proteomes" id="UP000269375"/>
    </source>
</evidence>
<keyword evidence="1" id="KW-0472">Membrane</keyword>
<dbReference type="Proteomes" id="UP000269375">
    <property type="component" value="Unassembled WGS sequence"/>
</dbReference>
<dbReference type="RefSeq" id="WP_123262135.1">
    <property type="nucleotide sequence ID" value="NZ_RJTX01000001.1"/>
</dbReference>
<dbReference type="EMBL" id="RJTX01000001">
    <property type="protein sequence ID" value="ROI00433.1"/>
    <property type="molecule type" value="Genomic_DNA"/>
</dbReference>
<protein>
    <submittedName>
        <fullName evidence="2">Uncharacterized protein</fullName>
    </submittedName>
</protein>
<keyword evidence="1" id="KW-1133">Transmembrane helix</keyword>
<dbReference type="EMBL" id="SOQW01000001">
    <property type="protein sequence ID" value="TDX94599.1"/>
    <property type="molecule type" value="Genomic_DNA"/>
</dbReference>
<evidence type="ECO:0000313" key="2">
    <source>
        <dbReference type="EMBL" id="ROI00433.1"/>
    </source>
</evidence>
<dbReference type="OrthoDB" id="1248589at2"/>
<evidence type="ECO:0000313" key="3">
    <source>
        <dbReference type="EMBL" id="TDX94599.1"/>
    </source>
</evidence>
<feature type="transmembrane region" description="Helical" evidence="1">
    <location>
        <begin position="31"/>
        <end position="49"/>
    </location>
</feature>
<gene>
    <name evidence="3" type="ORF">BCF50_0367</name>
    <name evidence="2" type="ORF">EGI05_05990</name>
</gene>
<dbReference type="AlphaFoldDB" id="A0A3N0W5Z3"/>
<organism evidence="2 4">
    <name type="scientific">Chryseobacterium daecheongense</name>
    <dbReference type="NCBI Taxonomy" id="192389"/>
    <lineage>
        <taxon>Bacteria</taxon>
        <taxon>Pseudomonadati</taxon>
        <taxon>Bacteroidota</taxon>
        <taxon>Flavobacteriia</taxon>
        <taxon>Flavobacteriales</taxon>
        <taxon>Weeksellaceae</taxon>
        <taxon>Chryseobacterium group</taxon>
        <taxon>Chryseobacterium</taxon>
    </lineage>
</organism>
<feature type="transmembrane region" description="Helical" evidence="1">
    <location>
        <begin position="61"/>
        <end position="79"/>
    </location>
</feature>
<sequence length="189" mass="22437">MRQLKNLRITKSIESKKLIYEEDWFDKFDTFTNYLMFLGLIFFSTLLLYDIKPSANSNLEYMISISVLMVGLYGFYCKFTEKNLKEIKFDIHKEDAKQRILEYGRKNNYRVSKISNNLIFLNEPSDTLSFKDCEKTTIIFFKEQSILYTLINEGSRTNRPVLISQHITRIDLKKILSLKKPNTQKLKEV</sequence>
<accession>A0A3N0W5Z3</accession>